<proteinExistence type="predicted"/>
<evidence type="ECO:0000313" key="2">
    <source>
        <dbReference type="Proteomes" id="UP000254924"/>
    </source>
</evidence>
<organism evidence="1 2">
    <name type="scientific">Streptococcus hyointestinalis</name>
    <dbReference type="NCBI Taxonomy" id="1337"/>
    <lineage>
        <taxon>Bacteria</taxon>
        <taxon>Bacillati</taxon>
        <taxon>Bacillota</taxon>
        <taxon>Bacilli</taxon>
        <taxon>Lactobacillales</taxon>
        <taxon>Streptococcaceae</taxon>
        <taxon>Streptococcus</taxon>
    </lineage>
</organism>
<accession>A0A380JZG2</accession>
<reference evidence="1 2" key="1">
    <citation type="submission" date="2018-06" db="EMBL/GenBank/DDBJ databases">
        <authorList>
            <consortium name="Pathogen Informatics"/>
            <person name="Doyle S."/>
        </authorList>
    </citation>
    <scope>NUCLEOTIDE SEQUENCE [LARGE SCALE GENOMIC DNA]</scope>
    <source>
        <strain evidence="1 2">NCTC12224</strain>
    </source>
</reference>
<evidence type="ECO:0000313" key="1">
    <source>
        <dbReference type="EMBL" id="SUN58138.1"/>
    </source>
</evidence>
<keyword evidence="2" id="KW-1185">Reference proteome</keyword>
<dbReference type="AlphaFoldDB" id="A0A380JZG2"/>
<name>A0A380JZG2_9STRE</name>
<dbReference type="EMBL" id="UHFN01000002">
    <property type="protein sequence ID" value="SUN58138.1"/>
    <property type="molecule type" value="Genomic_DNA"/>
</dbReference>
<sequence length="95" mass="10362">MNSLTTVSGSQIASIAEIKVLADFLDNSKSLDGKADNIVQYENGNVAFTYSELDGDFVSHLLVIPKDKSRDLGIVDPLFSSFDGQYVVIEDPAYK</sequence>
<dbReference type="Proteomes" id="UP000254924">
    <property type="component" value="Unassembled WGS sequence"/>
</dbReference>
<protein>
    <submittedName>
        <fullName evidence="1">Uncharacterized protein</fullName>
    </submittedName>
</protein>
<gene>
    <name evidence="1" type="ORF">NCTC12224_00162</name>
</gene>